<evidence type="ECO:0000313" key="2">
    <source>
        <dbReference type="Proteomes" id="UP000297245"/>
    </source>
</evidence>
<dbReference type="EMBL" id="ML180175">
    <property type="protein sequence ID" value="THU78547.1"/>
    <property type="molecule type" value="Genomic_DNA"/>
</dbReference>
<evidence type="ECO:0000313" key="1">
    <source>
        <dbReference type="EMBL" id="THU78547.1"/>
    </source>
</evidence>
<dbReference type="OrthoDB" id="3098504at2759"/>
<dbReference type="AlphaFoldDB" id="A0A4S8KRX2"/>
<accession>A0A4S8KRX2</accession>
<name>A0A4S8KRX2_DENBC</name>
<proteinExistence type="predicted"/>
<protein>
    <submittedName>
        <fullName evidence="1">Uncharacterized protein</fullName>
    </submittedName>
</protein>
<sequence length="204" mass="23934">MWEWSEAVKYASARINECGSQELDTYEKLLLGVKHDESTWVYSALRSLYFHGSRISKPENKAEYNNIIPVEQRQTINWTLQEGSQLIEKTLYELIQHAPRMPAADDMDWSVYKCDDHAKCVNALSTEWRHIRNNVPGLISSNDGKCGLTYDLMDYIEKYKFKGMDPRCRSHLMRDLNYRLIDFNDRICRAVSDRLLGREEKSLD</sequence>
<keyword evidence="2" id="KW-1185">Reference proteome</keyword>
<gene>
    <name evidence="1" type="ORF">K435DRAFT_811470</name>
</gene>
<organism evidence="1 2">
    <name type="scientific">Dendrothele bispora (strain CBS 962.96)</name>
    <dbReference type="NCBI Taxonomy" id="1314807"/>
    <lineage>
        <taxon>Eukaryota</taxon>
        <taxon>Fungi</taxon>
        <taxon>Dikarya</taxon>
        <taxon>Basidiomycota</taxon>
        <taxon>Agaricomycotina</taxon>
        <taxon>Agaricomycetes</taxon>
        <taxon>Agaricomycetidae</taxon>
        <taxon>Agaricales</taxon>
        <taxon>Agaricales incertae sedis</taxon>
        <taxon>Dendrothele</taxon>
    </lineage>
</organism>
<reference evidence="1 2" key="1">
    <citation type="journal article" date="2019" name="Nat. Ecol. Evol.">
        <title>Megaphylogeny resolves global patterns of mushroom evolution.</title>
        <authorList>
            <person name="Varga T."/>
            <person name="Krizsan K."/>
            <person name="Foldi C."/>
            <person name="Dima B."/>
            <person name="Sanchez-Garcia M."/>
            <person name="Sanchez-Ramirez S."/>
            <person name="Szollosi G.J."/>
            <person name="Szarkandi J.G."/>
            <person name="Papp V."/>
            <person name="Albert L."/>
            <person name="Andreopoulos W."/>
            <person name="Angelini C."/>
            <person name="Antonin V."/>
            <person name="Barry K.W."/>
            <person name="Bougher N.L."/>
            <person name="Buchanan P."/>
            <person name="Buyck B."/>
            <person name="Bense V."/>
            <person name="Catcheside P."/>
            <person name="Chovatia M."/>
            <person name="Cooper J."/>
            <person name="Damon W."/>
            <person name="Desjardin D."/>
            <person name="Finy P."/>
            <person name="Geml J."/>
            <person name="Haridas S."/>
            <person name="Hughes K."/>
            <person name="Justo A."/>
            <person name="Karasinski D."/>
            <person name="Kautmanova I."/>
            <person name="Kiss B."/>
            <person name="Kocsube S."/>
            <person name="Kotiranta H."/>
            <person name="LaButti K.M."/>
            <person name="Lechner B.E."/>
            <person name="Liimatainen K."/>
            <person name="Lipzen A."/>
            <person name="Lukacs Z."/>
            <person name="Mihaltcheva S."/>
            <person name="Morgado L.N."/>
            <person name="Niskanen T."/>
            <person name="Noordeloos M.E."/>
            <person name="Ohm R.A."/>
            <person name="Ortiz-Santana B."/>
            <person name="Ovrebo C."/>
            <person name="Racz N."/>
            <person name="Riley R."/>
            <person name="Savchenko A."/>
            <person name="Shiryaev A."/>
            <person name="Soop K."/>
            <person name="Spirin V."/>
            <person name="Szebenyi C."/>
            <person name="Tomsovsky M."/>
            <person name="Tulloss R.E."/>
            <person name="Uehling J."/>
            <person name="Grigoriev I.V."/>
            <person name="Vagvolgyi C."/>
            <person name="Papp T."/>
            <person name="Martin F.M."/>
            <person name="Miettinen O."/>
            <person name="Hibbett D.S."/>
            <person name="Nagy L.G."/>
        </authorList>
    </citation>
    <scope>NUCLEOTIDE SEQUENCE [LARGE SCALE GENOMIC DNA]</scope>
    <source>
        <strain evidence="1 2">CBS 962.96</strain>
    </source>
</reference>
<dbReference type="Proteomes" id="UP000297245">
    <property type="component" value="Unassembled WGS sequence"/>
</dbReference>